<evidence type="ECO:0000313" key="4">
    <source>
        <dbReference type="Proteomes" id="UP000031668"/>
    </source>
</evidence>
<dbReference type="InterPro" id="IPR024445">
    <property type="entry name" value="Tnp_ISXO2-like"/>
</dbReference>
<feature type="compositionally biased region" description="Polar residues" evidence="1">
    <location>
        <begin position="89"/>
        <end position="100"/>
    </location>
</feature>
<name>A0A0C2N3R7_THEKT</name>
<gene>
    <name evidence="3" type="ORF">RF11_10000</name>
</gene>
<evidence type="ECO:0000259" key="2">
    <source>
        <dbReference type="SMART" id="SM01126"/>
    </source>
</evidence>
<comment type="caution">
    <text evidence="3">The sequence shown here is derived from an EMBL/GenBank/DDBJ whole genome shotgun (WGS) entry which is preliminary data.</text>
</comment>
<dbReference type="SMART" id="SM01126">
    <property type="entry name" value="DDE_Tnp_IS1595"/>
    <property type="match status" value="1"/>
</dbReference>
<sequence>MGKNKQDRGHSVNRAWVHGDVERTEERRLFLIEVPDRTEATLLGIIRTHVLPGSIIMTDCFRSYHNLNEFYTHFTVNHSNTFKDPETGAHTNSRGNLECP</sequence>
<dbReference type="Proteomes" id="UP000031668">
    <property type="component" value="Unassembled WGS sequence"/>
</dbReference>
<feature type="domain" description="ISXO2-like transposase" evidence="2">
    <location>
        <begin position="2"/>
        <end position="96"/>
    </location>
</feature>
<proteinExistence type="predicted"/>
<dbReference type="PANTHER" id="PTHR47163:SF2">
    <property type="entry name" value="SI:DKEY-17M8.2"/>
    <property type="match status" value="1"/>
</dbReference>
<dbReference type="EMBL" id="JWZT01001910">
    <property type="protein sequence ID" value="KII70970.1"/>
    <property type="molecule type" value="Genomic_DNA"/>
</dbReference>
<evidence type="ECO:0000313" key="3">
    <source>
        <dbReference type="EMBL" id="KII70970.1"/>
    </source>
</evidence>
<dbReference type="OMA" id="HSVNRAW"/>
<protein>
    <submittedName>
        <fullName evidence="3">Putative transposase-like protein</fullName>
    </submittedName>
</protein>
<feature type="region of interest" description="Disordered" evidence="1">
    <location>
        <begin position="81"/>
        <end position="100"/>
    </location>
</feature>
<dbReference type="PANTHER" id="PTHR47163">
    <property type="entry name" value="DDE_TNP_IS1595 DOMAIN-CONTAINING PROTEIN"/>
    <property type="match status" value="1"/>
</dbReference>
<keyword evidence="4" id="KW-1185">Reference proteome</keyword>
<dbReference type="Pfam" id="PF12762">
    <property type="entry name" value="DDE_Tnp_IS1595"/>
    <property type="match status" value="1"/>
</dbReference>
<dbReference type="AlphaFoldDB" id="A0A0C2N3R7"/>
<dbReference type="OrthoDB" id="5809873at2759"/>
<dbReference type="InterPro" id="IPR053164">
    <property type="entry name" value="IS1016-like_transposase"/>
</dbReference>
<accession>A0A0C2N3R7</accession>
<evidence type="ECO:0000256" key="1">
    <source>
        <dbReference type="SAM" id="MobiDB-lite"/>
    </source>
</evidence>
<organism evidence="3 4">
    <name type="scientific">Thelohanellus kitauei</name>
    <name type="common">Myxosporean</name>
    <dbReference type="NCBI Taxonomy" id="669202"/>
    <lineage>
        <taxon>Eukaryota</taxon>
        <taxon>Metazoa</taxon>
        <taxon>Cnidaria</taxon>
        <taxon>Myxozoa</taxon>
        <taxon>Myxosporea</taxon>
        <taxon>Bivalvulida</taxon>
        <taxon>Platysporina</taxon>
        <taxon>Myxobolidae</taxon>
        <taxon>Thelohanellus</taxon>
    </lineage>
</organism>
<reference evidence="3 4" key="1">
    <citation type="journal article" date="2014" name="Genome Biol. Evol.">
        <title>The genome of the myxosporean Thelohanellus kitauei shows adaptations to nutrient acquisition within its fish host.</title>
        <authorList>
            <person name="Yang Y."/>
            <person name="Xiong J."/>
            <person name="Zhou Z."/>
            <person name="Huo F."/>
            <person name="Miao W."/>
            <person name="Ran C."/>
            <person name="Liu Y."/>
            <person name="Zhang J."/>
            <person name="Feng J."/>
            <person name="Wang M."/>
            <person name="Wang M."/>
            <person name="Wang L."/>
            <person name="Yao B."/>
        </authorList>
    </citation>
    <scope>NUCLEOTIDE SEQUENCE [LARGE SCALE GENOMIC DNA]</scope>
    <source>
        <strain evidence="3">Wuqing</strain>
    </source>
</reference>